<comment type="caution">
    <text evidence="7">The sequence shown here is derived from an EMBL/GenBank/DDBJ whole genome shotgun (WGS) entry which is preliminary data.</text>
</comment>
<organism evidence="7 8">
    <name type="scientific">Longispora fulva</name>
    <dbReference type="NCBI Taxonomy" id="619741"/>
    <lineage>
        <taxon>Bacteria</taxon>
        <taxon>Bacillati</taxon>
        <taxon>Actinomycetota</taxon>
        <taxon>Actinomycetes</taxon>
        <taxon>Micromonosporales</taxon>
        <taxon>Micromonosporaceae</taxon>
        <taxon>Longispora</taxon>
    </lineage>
</organism>
<reference evidence="7" key="1">
    <citation type="submission" date="2020-11" db="EMBL/GenBank/DDBJ databases">
        <title>Sequencing the genomes of 1000 actinobacteria strains.</title>
        <authorList>
            <person name="Klenk H.-P."/>
        </authorList>
    </citation>
    <scope>NUCLEOTIDE SEQUENCE</scope>
    <source>
        <strain evidence="7">DSM 45356</strain>
    </source>
</reference>
<dbReference type="Proteomes" id="UP000622552">
    <property type="component" value="Unassembled WGS sequence"/>
</dbReference>
<dbReference type="CDD" id="cd06581">
    <property type="entry name" value="TM_PBP1_LivM_like"/>
    <property type="match status" value="1"/>
</dbReference>
<keyword evidence="2" id="KW-1003">Cell membrane</keyword>
<feature type="transmembrane region" description="Helical" evidence="6">
    <location>
        <begin position="78"/>
        <end position="99"/>
    </location>
</feature>
<sequence length="313" mass="31596">MRAVAVVGVVAALAVPWVLGPYPVLMLSHALILGLLAMSANLLTGVTGLPTLGQAAYLGVGGYAAATVARAVTPVGVVQLLAAVAAGTAAALVTGTVVARSHGIVAIMVTLAVGELLHEAAVRWTPVTGGTDGLAGIGDVVPFWGLPPLPLDGQVYYYVLAVFALLAALVAALVRSPVGLVLRGVRDHEPRMRAHGYPVFRYRLLAQGVAGGLAGAAGALTVSAQRYFSPADLGFDVSALALLAVVIGGTGSMWGACAGAALLVVLRDQGLLGAHNGLLLGVTCLVAVYTLPRGLAGLRRRPGARYPNRGLGC</sequence>
<evidence type="ECO:0000256" key="6">
    <source>
        <dbReference type="SAM" id="Phobius"/>
    </source>
</evidence>
<dbReference type="EMBL" id="JADOUF010000001">
    <property type="protein sequence ID" value="MBG6134158.1"/>
    <property type="molecule type" value="Genomic_DNA"/>
</dbReference>
<dbReference type="GO" id="GO:0015658">
    <property type="term" value="F:branched-chain amino acid transmembrane transporter activity"/>
    <property type="evidence" value="ECO:0007669"/>
    <property type="project" value="InterPro"/>
</dbReference>
<comment type="subcellular location">
    <subcellularLocation>
        <location evidence="1">Cell membrane</location>
        <topology evidence="1">Multi-pass membrane protein</topology>
    </subcellularLocation>
</comment>
<dbReference type="InterPro" id="IPR001851">
    <property type="entry name" value="ABC_transp_permease"/>
</dbReference>
<dbReference type="RefSeq" id="WP_197001424.1">
    <property type="nucleotide sequence ID" value="NZ_BONS01000026.1"/>
</dbReference>
<dbReference type="AlphaFoldDB" id="A0A8J7GM84"/>
<feature type="transmembrane region" description="Helical" evidence="6">
    <location>
        <begin position="240"/>
        <end position="266"/>
    </location>
</feature>
<evidence type="ECO:0000256" key="1">
    <source>
        <dbReference type="ARBA" id="ARBA00004651"/>
    </source>
</evidence>
<dbReference type="GO" id="GO:0005886">
    <property type="term" value="C:plasma membrane"/>
    <property type="evidence" value="ECO:0007669"/>
    <property type="project" value="UniProtKB-SubCell"/>
</dbReference>
<dbReference type="InterPro" id="IPR043428">
    <property type="entry name" value="LivM-like"/>
</dbReference>
<dbReference type="Pfam" id="PF02653">
    <property type="entry name" value="BPD_transp_2"/>
    <property type="match status" value="1"/>
</dbReference>
<evidence type="ECO:0000313" key="7">
    <source>
        <dbReference type="EMBL" id="MBG6134158.1"/>
    </source>
</evidence>
<evidence type="ECO:0000256" key="2">
    <source>
        <dbReference type="ARBA" id="ARBA00022475"/>
    </source>
</evidence>
<evidence type="ECO:0000256" key="5">
    <source>
        <dbReference type="ARBA" id="ARBA00023136"/>
    </source>
</evidence>
<feature type="transmembrane region" description="Helical" evidence="6">
    <location>
        <begin position="155"/>
        <end position="174"/>
    </location>
</feature>
<feature type="transmembrane region" description="Helical" evidence="6">
    <location>
        <begin position="204"/>
        <end position="228"/>
    </location>
</feature>
<feature type="transmembrane region" description="Helical" evidence="6">
    <location>
        <begin position="272"/>
        <end position="291"/>
    </location>
</feature>
<accession>A0A8J7GM84</accession>
<gene>
    <name evidence="7" type="ORF">IW245_000352</name>
</gene>
<evidence type="ECO:0000256" key="3">
    <source>
        <dbReference type="ARBA" id="ARBA00022692"/>
    </source>
</evidence>
<keyword evidence="5 6" id="KW-0472">Membrane</keyword>
<evidence type="ECO:0000256" key="4">
    <source>
        <dbReference type="ARBA" id="ARBA00022989"/>
    </source>
</evidence>
<name>A0A8J7GM84_9ACTN</name>
<keyword evidence="3 6" id="KW-0812">Transmembrane</keyword>
<dbReference type="PANTHER" id="PTHR30482">
    <property type="entry name" value="HIGH-AFFINITY BRANCHED-CHAIN AMINO ACID TRANSPORT SYSTEM PERMEASE"/>
    <property type="match status" value="1"/>
</dbReference>
<dbReference type="PANTHER" id="PTHR30482:SF17">
    <property type="entry name" value="ABC TRANSPORTER ATP-BINDING PROTEIN"/>
    <property type="match status" value="1"/>
</dbReference>
<evidence type="ECO:0000313" key="8">
    <source>
        <dbReference type="Proteomes" id="UP000622552"/>
    </source>
</evidence>
<proteinExistence type="predicted"/>
<keyword evidence="8" id="KW-1185">Reference proteome</keyword>
<protein>
    <submittedName>
        <fullName evidence="7">Branched-chain amino acid transport system permease protein</fullName>
    </submittedName>
</protein>
<keyword evidence="4 6" id="KW-1133">Transmembrane helix</keyword>